<dbReference type="InterPro" id="IPR014770">
    <property type="entry name" value="Munc13_1"/>
</dbReference>
<sequence>MSTNNDNLTLPSWRHLNTKIVDTNLHPYLVRIAVLAYRTQPRFSSSNGTASPESHTPRRGHSRRNSVQDLLSHTNSSASENLSSAHNISFGNNKLPKEVPKLLQAKFKTMALKPDGKTNDDPLLRRSFLSFYALLLSPDFLRQIKDNRRAEDLVMRFLSCVSKELNKSAIPPQESKGIVDKQASAFVRLLIDTIRDGGLAKDCPGLIKQLESYEKSLKSSSKLSLQPSISSSNIGDGRVLQTPTFQLEDMTLAKDVSSLMVLSSKEIQRDIDEVKNEATEKIAVADLKAVEHSFRDYNQHTVYQKIDFETSEDWEAWKAKELVAINQVIAHYSRNHSSISATTNPEYYYIPPDPKSYYRHLLKRCLERDFRTAGRELESNPDSAPLLVSKSSINLLNEVANLWRVPMVTRSVLLLDVAQEMFSEGLFDLNNLNDAFNLARHVATDQGKKEWMPNEWPKADRVHFVTCLMGAHDMIINKIEELLTHIYENSPPKIGPYLETLDMFIYSDAHMHGFSTIEPSKKQIERLESAVVGASEAKYDSLIDDIPRDHTLDPLHIIDLADKITGISRKLHKRYKFPLLDRLDIASISEKRHFMLFSADSQSMFSYMMSHMQARSEEPSFEDMIVLYRKLAEIRDRFYEMSTDKFAFDIEGTFYPYVVKWAESSASLSQSWVDPAIEGDSFSPVNAENEMLYSSSVNDVFSSFRSAFNVLEDLGWRNEFHKAKILTTLMKGISGGTCQYALRLMNLFLEELKSDQEHQPTQIRSRQEKWIAMAKNAVNGRVKAPPPYQFLTETCVKLNNIERTQVELDKIETEMNSEKQSQIISKLERTHKKKAVSFLFTVKVMQAEGLKACDMNGLSDPYVTLVDRDNRKTIGKTRTIYEDLNPYWDEMFEVVTTGPKWLTATVWDENALSNHDLCGRAYIRLDPNAFQDFVSQVSILWYNVSFY</sequence>
<evidence type="ECO:0000256" key="1">
    <source>
        <dbReference type="SAM" id="MobiDB-lite"/>
    </source>
</evidence>
<dbReference type="Pfam" id="PF00168">
    <property type="entry name" value="C2"/>
    <property type="match status" value="1"/>
</dbReference>
<dbReference type="InterPro" id="IPR052811">
    <property type="entry name" value="Glucose_resp_signaling"/>
</dbReference>
<dbReference type="InterPro" id="IPR000008">
    <property type="entry name" value="C2_dom"/>
</dbReference>
<dbReference type="SUPFAM" id="SSF49562">
    <property type="entry name" value="C2 domain (Calcium/lipid-binding domain, CaLB)"/>
    <property type="match status" value="1"/>
</dbReference>
<dbReference type="PROSITE" id="PS50004">
    <property type="entry name" value="C2"/>
    <property type="match status" value="1"/>
</dbReference>
<dbReference type="InterPro" id="IPR010439">
    <property type="entry name" value="MUN_dom"/>
</dbReference>
<keyword evidence="5" id="KW-1185">Reference proteome</keyword>
<organism evidence="4 5">
    <name type="scientific">Trichomonascus ciferrii</name>
    <dbReference type="NCBI Taxonomy" id="44093"/>
    <lineage>
        <taxon>Eukaryota</taxon>
        <taxon>Fungi</taxon>
        <taxon>Dikarya</taxon>
        <taxon>Ascomycota</taxon>
        <taxon>Saccharomycotina</taxon>
        <taxon>Dipodascomycetes</taxon>
        <taxon>Dipodascales</taxon>
        <taxon>Trichomonascaceae</taxon>
        <taxon>Trichomonascus</taxon>
        <taxon>Trichomonascus ciferrii complex</taxon>
    </lineage>
</organism>
<comment type="caution">
    <text evidence="4">The sequence shown here is derived from an EMBL/GenBank/DDBJ whole genome shotgun (WGS) entry which is preliminary data.</text>
</comment>
<feature type="compositionally biased region" description="Polar residues" evidence="1">
    <location>
        <begin position="42"/>
        <end position="54"/>
    </location>
</feature>
<dbReference type="AlphaFoldDB" id="A0A642V809"/>
<dbReference type="Proteomes" id="UP000761534">
    <property type="component" value="Unassembled WGS sequence"/>
</dbReference>
<dbReference type="OrthoDB" id="2015333at2759"/>
<evidence type="ECO:0000313" key="4">
    <source>
        <dbReference type="EMBL" id="KAA8911587.1"/>
    </source>
</evidence>
<dbReference type="Pfam" id="PF06292">
    <property type="entry name" value="MUN"/>
    <property type="match status" value="1"/>
</dbReference>
<evidence type="ECO:0000259" key="2">
    <source>
        <dbReference type="PROSITE" id="PS50004"/>
    </source>
</evidence>
<dbReference type="InterPro" id="IPR035892">
    <property type="entry name" value="C2_domain_sf"/>
</dbReference>
<dbReference type="SMART" id="SM00239">
    <property type="entry name" value="C2"/>
    <property type="match status" value="1"/>
</dbReference>
<dbReference type="PANTHER" id="PTHR47263">
    <property type="entry name" value="ADENYLATE CYCLASE ACTIVATION PROTEIN GIT1"/>
    <property type="match status" value="1"/>
</dbReference>
<feature type="region of interest" description="Disordered" evidence="1">
    <location>
        <begin position="42"/>
        <end position="90"/>
    </location>
</feature>
<name>A0A642V809_9ASCO</name>
<reference evidence="4" key="1">
    <citation type="journal article" date="2019" name="G3 (Bethesda)">
        <title>Genome Assemblies of Two Rare Opportunistic Yeast Pathogens: Diutina rugosa (syn. Candida rugosa) and Trichomonascus ciferrii (syn. Candida ciferrii).</title>
        <authorList>
            <person name="Mixao V."/>
            <person name="Saus E."/>
            <person name="Hansen A.P."/>
            <person name="Lass-Florl C."/>
            <person name="Gabaldon T."/>
        </authorList>
    </citation>
    <scope>NUCLEOTIDE SEQUENCE</scope>
    <source>
        <strain evidence="4">CBS 4856</strain>
    </source>
</reference>
<dbReference type="Gene3D" id="1.10.357.50">
    <property type="match status" value="1"/>
</dbReference>
<gene>
    <name evidence="4" type="ORF">TRICI_003745</name>
</gene>
<accession>A0A642V809</accession>
<evidence type="ECO:0000313" key="5">
    <source>
        <dbReference type="Proteomes" id="UP000761534"/>
    </source>
</evidence>
<dbReference type="PROSITE" id="PS51258">
    <property type="entry name" value="MHD1"/>
    <property type="match status" value="1"/>
</dbReference>
<protein>
    <submittedName>
        <fullName evidence="4">Uncharacterized protein</fullName>
    </submittedName>
</protein>
<feature type="domain" description="MHD1" evidence="3">
    <location>
        <begin position="622"/>
        <end position="744"/>
    </location>
</feature>
<feature type="domain" description="C2" evidence="2">
    <location>
        <begin position="819"/>
        <end position="942"/>
    </location>
</feature>
<dbReference type="VEuPathDB" id="FungiDB:TRICI_003745"/>
<proteinExistence type="predicted"/>
<dbReference type="Gene3D" id="2.60.40.150">
    <property type="entry name" value="C2 domain"/>
    <property type="match status" value="1"/>
</dbReference>
<evidence type="ECO:0000259" key="3">
    <source>
        <dbReference type="PROSITE" id="PS51258"/>
    </source>
</evidence>
<dbReference type="PANTHER" id="PTHR47263:SF1">
    <property type="entry name" value="C2 DOMAIN PROTEIN (AFU_ORTHOLOGUE AFUA_7G02350)"/>
    <property type="match status" value="1"/>
</dbReference>
<dbReference type="EMBL" id="SWFS01000277">
    <property type="protein sequence ID" value="KAA8911587.1"/>
    <property type="molecule type" value="Genomic_DNA"/>
</dbReference>
<feature type="compositionally biased region" description="Polar residues" evidence="1">
    <location>
        <begin position="65"/>
        <end position="90"/>
    </location>
</feature>